<organism evidence="3 4">
    <name type="scientific">Apiospora phragmitis</name>
    <dbReference type="NCBI Taxonomy" id="2905665"/>
    <lineage>
        <taxon>Eukaryota</taxon>
        <taxon>Fungi</taxon>
        <taxon>Dikarya</taxon>
        <taxon>Ascomycota</taxon>
        <taxon>Pezizomycotina</taxon>
        <taxon>Sordariomycetes</taxon>
        <taxon>Xylariomycetidae</taxon>
        <taxon>Amphisphaeriales</taxon>
        <taxon>Apiosporaceae</taxon>
        <taxon>Apiospora</taxon>
    </lineage>
</organism>
<dbReference type="Gene3D" id="4.10.240.10">
    <property type="entry name" value="Zn(2)-C6 fungal-type DNA-binding domain"/>
    <property type="match status" value="1"/>
</dbReference>
<dbReference type="SMART" id="SM00066">
    <property type="entry name" value="GAL4"/>
    <property type="match status" value="1"/>
</dbReference>
<name>A0ABR1TBF2_9PEZI</name>
<dbReference type="PROSITE" id="PS00463">
    <property type="entry name" value="ZN2_CY6_FUNGAL_1"/>
    <property type="match status" value="1"/>
</dbReference>
<evidence type="ECO:0000313" key="4">
    <source>
        <dbReference type="Proteomes" id="UP001480595"/>
    </source>
</evidence>
<dbReference type="CDD" id="cd00067">
    <property type="entry name" value="GAL4"/>
    <property type="match status" value="1"/>
</dbReference>
<keyword evidence="1" id="KW-0539">Nucleus</keyword>
<reference evidence="3 4" key="1">
    <citation type="submission" date="2023-01" db="EMBL/GenBank/DDBJ databases">
        <title>Analysis of 21 Apiospora genomes using comparative genomics revels a genus with tremendous synthesis potential of carbohydrate active enzymes and secondary metabolites.</title>
        <authorList>
            <person name="Sorensen T."/>
        </authorList>
    </citation>
    <scope>NUCLEOTIDE SEQUENCE [LARGE SCALE GENOMIC DNA]</scope>
    <source>
        <strain evidence="3 4">CBS 135458</strain>
    </source>
</reference>
<dbReference type="EMBL" id="JAQQWL010000012">
    <property type="protein sequence ID" value="KAK8043952.1"/>
    <property type="molecule type" value="Genomic_DNA"/>
</dbReference>
<evidence type="ECO:0000259" key="2">
    <source>
        <dbReference type="PROSITE" id="PS50048"/>
    </source>
</evidence>
<dbReference type="Pfam" id="PF00172">
    <property type="entry name" value="Zn_clus"/>
    <property type="match status" value="1"/>
</dbReference>
<dbReference type="RefSeq" id="XP_066710347.1">
    <property type="nucleotide sequence ID" value="XM_066864199.1"/>
</dbReference>
<evidence type="ECO:0000256" key="1">
    <source>
        <dbReference type="ARBA" id="ARBA00023242"/>
    </source>
</evidence>
<evidence type="ECO:0000313" key="3">
    <source>
        <dbReference type="EMBL" id="KAK8043952.1"/>
    </source>
</evidence>
<gene>
    <name evidence="3" type="ORF">PG994_012790</name>
</gene>
<sequence>MSQLVAAACTACAKAKHKCGKQKPACLRCHKRGARCAYPPEKPSAFVLVADSSSSTLPFTASTAVSLEHGHQPYQQESFESSLFGYLASEGASITVQGVADLETVSMFPDSRAEFQMTTNWPGGDNLVWQTWIMAECVRRTWVVISGIQAIYLIARQNDSAFIHPVHGRHDGDDAERAVGGGLGPGVAPDLRRGQCRTGADGRGAYPVLWPGHDGHERHRRFHQFALLVGHGEHQLSVSEWQLP</sequence>
<comment type="caution">
    <text evidence="3">The sequence shown here is derived from an EMBL/GenBank/DDBJ whole genome shotgun (WGS) entry which is preliminary data.</text>
</comment>
<keyword evidence="4" id="KW-1185">Reference proteome</keyword>
<feature type="domain" description="Zn(2)-C6 fungal-type" evidence="2">
    <location>
        <begin position="8"/>
        <end position="38"/>
    </location>
</feature>
<protein>
    <recommendedName>
        <fullName evidence="2">Zn(2)-C6 fungal-type domain-containing protein</fullName>
    </recommendedName>
</protein>
<dbReference type="Proteomes" id="UP001480595">
    <property type="component" value="Unassembled WGS sequence"/>
</dbReference>
<dbReference type="PROSITE" id="PS50048">
    <property type="entry name" value="ZN2_CY6_FUNGAL_2"/>
    <property type="match status" value="1"/>
</dbReference>
<dbReference type="SUPFAM" id="SSF57701">
    <property type="entry name" value="Zn2/Cys6 DNA-binding domain"/>
    <property type="match status" value="1"/>
</dbReference>
<dbReference type="InterPro" id="IPR001138">
    <property type="entry name" value="Zn2Cys6_DnaBD"/>
</dbReference>
<dbReference type="GeneID" id="92097262"/>
<proteinExistence type="predicted"/>
<accession>A0ABR1TBF2</accession>
<dbReference type="InterPro" id="IPR036864">
    <property type="entry name" value="Zn2-C6_fun-type_DNA-bd_sf"/>
</dbReference>